<protein>
    <submittedName>
        <fullName evidence="2">Uncharacterized protein</fullName>
    </submittedName>
</protein>
<evidence type="ECO:0000313" key="3">
    <source>
        <dbReference type="Proteomes" id="UP000012960"/>
    </source>
</evidence>
<dbReference type="EnsemblPlants" id="Ma00_t05180.1">
    <property type="protein sequence ID" value="Ma00_p05180.1"/>
    <property type="gene ID" value="Ma00_g05180"/>
</dbReference>
<dbReference type="Proteomes" id="UP000012960">
    <property type="component" value="Unplaced"/>
</dbReference>
<reference evidence="2" key="1">
    <citation type="submission" date="2021-05" db="UniProtKB">
        <authorList>
            <consortium name="EnsemblPlants"/>
        </authorList>
    </citation>
    <scope>IDENTIFICATION</scope>
    <source>
        <strain evidence="2">subsp. malaccensis</strain>
    </source>
</reference>
<dbReference type="GO" id="GO:0016757">
    <property type="term" value="F:glycosyltransferase activity"/>
    <property type="evidence" value="ECO:0007669"/>
    <property type="project" value="InterPro"/>
</dbReference>
<dbReference type="InParanoid" id="A0A804HNH4"/>
<proteinExistence type="predicted"/>
<evidence type="ECO:0000313" key="2">
    <source>
        <dbReference type="EnsemblPlants" id="Ma00_p05180.1"/>
    </source>
</evidence>
<dbReference type="AlphaFoldDB" id="A0A804HNH4"/>
<evidence type="ECO:0000256" key="1">
    <source>
        <dbReference type="SAM" id="MobiDB-lite"/>
    </source>
</evidence>
<organism evidence="2 3">
    <name type="scientific">Musa acuminata subsp. malaccensis</name>
    <name type="common">Wild banana</name>
    <name type="synonym">Musa malaccensis</name>
    <dbReference type="NCBI Taxonomy" id="214687"/>
    <lineage>
        <taxon>Eukaryota</taxon>
        <taxon>Viridiplantae</taxon>
        <taxon>Streptophyta</taxon>
        <taxon>Embryophyta</taxon>
        <taxon>Tracheophyta</taxon>
        <taxon>Spermatophyta</taxon>
        <taxon>Magnoliopsida</taxon>
        <taxon>Liliopsida</taxon>
        <taxon>Zingiberales</taxon>
        <taxon>Musaceae</taxon>
        <taxon>Musa</taxon>
    </lineage>
</organism>
<accession>A0A804HNH4</accession>
<feature type="compositionally biased region" description="Low complexity" evidence="1">
    <location>
        <begin position="44"/>
        <end position="76"/>
    </location>
</feature>
<dbReference type="PANTHER" id="PTHR31042">
    <property type="entry name" value="CORE-2/I-BRANCHING BETA-1,6-N-ACETYLGLUCOSAMINYLTRANSFERASE FAMILY PROTEIN-RELATED"/>
    <property type="match status" value="1"/>
</dbReference>
<dbReference type="InterPro" id="IPR044174">
    <property type="entry name" value="BC10-like"/>
</dbReference>
<sequence>MIGSMMVTRRTKSLSQRRRRPESDGSYAGRRVLRLLPGSPPSPHSLSAVSTSSRSSASKTTSSWRRSSPPTRSASPGFDSRNYYADEHYLPTLLSMVDPIGTQDITFELPKKISSIDESYHVTIDEKKVVTVKLCLWNGMKRLCYLFARKFYPEALHNLMQLFSNYTLI</sequence>
<keyword evidence="3" id="KW-1185">Reference proteome</keyword>
<dbReference type="PANTHER" id="PTHR31042:SF150">
    <property type="entry name" value="OS06G0661900 PROTEIN"/>
    <property type="match status" value="1"/>
</dbReference>
<dbReference type="Gramene" id="Ma00_t05180.1">
    <property type="protein sequence ID" value="Ma00_p05180.1"/>
    <property type="gene ID" value="Ma00_g05180"/>
</dbReference>
<name>A0A804HNH4_MUSAM</name>
<feature type="region of interest" description="Disordered" evidence="1">
    <location>
        <begin position="1"/>
        <end position="79"/>
    </location>
</feature>
<feature type="compositionally biased region" description="Basic residues" evidence="1">
    <location>
        <begin position="9"/>
        <end position="20"/>
    </location>
</feature>